<dbReference type="AlphaFoldDB" id="A0A5N7AP31"/>
<feature type="compositionally biased region" description="Low complexity" evidence="1">
    <location>
        <begin position="7"/>
        <end position="22"/>
    </location>
</feature>
<protein>
    <submittedName>
        <fullName evidence="2">Uncharacterized protein</fullName>
    </submittedName>
</protein>
<feature type="compositionally biased region" description="Low complexity" evidence="1">
    <location>
        <begin position="252"/>
        <end position="263"/>
    </location>
</feature>
<sequence length="452" mass="48205">MTIINPESGSKSGSKLESGSESLPTAAQIPLQTFHLPTFPIEATALKHLTLTSDIKPTEYADLLRTPLASDAIPPTLPPGIESLTLELFALGYPAPFLKSLGNALPNLKDLTLYAHLIDGVSESSRLDAVEFIRRALTGPLETYSNNVSGNGNGGGGGGNGLRELHLLDVFCRKGFISGLSDILHGRGLKNKEGGDHHQPFQPALRFLEVSYTYRGHSDGAFLARVPVEELPGLLVDGLVGVSLRLDAATRNTSSSASASASTGLQGIPDDPADVDENGDAVKKPEGIVPVGSGHEGTGMVVERLTTSEGEGESGLRMLDCTLYTLSLEQLARVLRRQQRLAVLSVSVLIPVGTADAKQKLLQTLRLGGSELEIVEVVGVPERETKDIAHSINGEDLNLSRDVFPSQEDLLQLTTGLPRLESFSISILRAPAFGSVSWVRRDDVWVESTARS</sequence>
<evidence type="ECO:0000313" key="3">
    <source>
        <dbReference type="Proteomes" id="UP000326198"/>
    </source>
</evidence>
<proteinExistence type="predicted"/>
<dbReference type="EMBL" id="ML736410">
    <property type="protein sequence ID" value="KAE8371611.1"/>
    <property type="molecule type" value="Genomic_DNA"/>
</dbReference>
<evidence type="ECO:0000256" key="1">
    <source>
        <dbReference type="SAM" id="MobiDB-lite"/>
    </source>
</evidence>
<feature type="region of interest" description="Disordered" evidence="1">
    <location>
        <begin position="1"/>
        <end position="22"/>
    </location>
</feature>
<evidence type="ECO:0000313" key="2">
    <source>
        <dbReference type="EMBL" id="KAE8371611.1"/>
    </source>
</evidence>
<reference evidence="2 3" key="1">
    <citation type="submission" date="2019-04" db="EMBL/GenBank/DDBJ databases">
        <title>Friends and foes A comparative genomics studyof 23 Aspergillus species from section Flavi.</title>
        <authorList>
            <consortium name="DOE Joint Genome Institute"/>
            <person name="Kjaerbolling I."/>
            <person name="Vesth T."/>
            <person name="Frisvad J.C."/>
            <person name="Nybo J.L."/>
            <person name="Theobald S."/>
            <person name="Kildgaard S."/>
            <person name="Isbrandt T."/>
            <person name="Kuo A."/>
            <person name="Sato A."/>
            <person name="Lyhne E.K."/>
            <person name="Kogle M.E."/>
            <person name="Wiebenga A."/>
            <person name="Kun R.S."/>
            <person name="Lubbers R.J."/>
            <person name="Makela M.R."/>
            <person name="Barry K."/>
            <person name="Chovatia M."/>
            <person name="Clum A."/>
            <person name="Daum C."/>
            <person name="Haridas S."/>
            <person name="He G."/>
            <person name="LaButti K."/>
            <person name="Lipzen A."/>
            <person name="Mondo S."/>
            <person name="Riley R."/>
            <person name="Salamov A."/>
            <person name="Simmons B.A."/>
            <person name="Magnuson J.K."/>
            <person name="Henrissat B."/>
            <person name="Mortensen U.H."/>
            <person name="Larsen T.O."/>
            <person name="Devries R.P."/>
            <person name="Grigoriev I.V."/>
            <person name="Machida M."/>
            <person name="Baker S.E."/>
            <person name="Andersen M.R."/>
        </authorList>
    </citation>
    <scope>NUCLEOTIDE SEQUENCE [LARGE SCALE GENOMIC DNA]</scope>
    <source>
        <strain evidence="2 3">IBT 29228</strain>
    </source>
</reference>
<gene>
    <name evidence="2" type="ORF">BDV26DRAFT_275730</name>
</gene>
<accession>A0A5N7AP31</accession>
<dbReference type="Proteomes" id="UP000326198">
    <property type="component" value="Unassembled WGS sequence"/>
</dbReference>
<name>A0A5N7AP31_9EURO</name>
<feature type="region of interest" description="Disordered" evidence="1">
    <location>
        <begin position="252"/>
        <end position="295"/>
    </location>
</feature>
<organism evidence="2 3">
    <name type="scientific">Aspergillus bertholletiae</name>
    <dbReference type="NCBI Taxonomy" id="1226010"/>
    <lineage>
        <taxon>Eukaryota</taxon>
        <taxon>Fungi</taxon>
        <taxon>Dikarya</taxon>
        <taxon>Ascomycota</taxon>
        <taxon>Pezizomycotina</taxon>
        <taxon>Eurotiomycetes</taxon>
        <taxon>Eurotiomycetidae</taxon>
        <taxon>Eurotiales</taxon>
        <taxon>Aspergillaceae</taxon>
        <taxon>Aspergillus</taxon>
        <taxon>Aspergillus subgen. Circumdati</taxon>
    </lineage>
</organism>
<dbReference type="OrthoDB" id="5356476at2759"/>
<keyword evidence="3" id="KW-1185">Reference proteome</keyword>